<evidence type="ECO:0000256" key="5">
    <source>
        <dbReference type="SAM" id="SignalP"/>
    </source>
</evidence>
<proteinExistence type="predicted"/>
<dbReference type="InterPro" id="IPR002641">
    <property type="entry name" value="PNPLA_dom"/>
</dbReference>
<protein>
    <submittedName>
        <fullName evidence="7">Patatin-like phospholipase family protein</fullName>
    </submittedName>
</protein>
<dbReference type="SUPFAM" id="SSF52151">
    <property type="entry name" value="FabD/lysophospholipase-like"/>
    <property type="match status" value="1"/>
</dbReference>
<organism evidence="7 8">
    <name type="scientific">Candidatus Obscuribacter phosphatis</name>
    <dbReference type="NCBI Taxonomy" id="1906157"/>
    <lineage>
        <taxon>Bacteria</taxon>
        <taxon>Bacillati</taxon>
        <taxon>Candidatus Melainabacteria</taxon>
        <taxon>Candidatus Obscuribacterales</taxon>
        <taxon>Candidatus Obscuribacteraceae</taxon>
        <taxon>Candidatus Obscuribacter</taxon>
    </lineage>
</organism>
<feature type="active site" description="Nucleophile" evidence="4">
    <location>
        <position position="79"/>
    </location>
</feature>
<dbReference type="Proteomes" id="UP000664277">
    <property type="component" value="Unassembled WGS sequence"/>
</dbReference>
<evidence type="ECO:0000256" key="1">
    <source>
        <dbReference type="ARBA" id="ARBA00022801"/>
    </source>
</evidence>
<name>A0A8J7PKV9_9BACT</name>
<dbReference type="InterPro" id="IPR016035">
    <property type="entry name" value="Acyl_Trfase/lysoPLipase"/>
</dbReference>
<comment type="caution">
    <text evidence="4">Lacks conserved residue(s) required for the propagation of feature annotation.</text>
</comment>
<dbReference type="GO" id="GO:0016787">
    <property type="term" value="F:hydrolase activity"/>
    <property type="evidence" value="ECO:0007669"/>
    <property type="project" value="UniProtKB-UniRule"/>
</dbReference>
<evidence type="ECO:0000256" key="2">
    <source>
        <dbReference type="ARBA" id="ARBA00022963"/>
    </source>
</evidence>
<dbReference type="PANTHER" id="PTHR14226:SF76">
    <property type="entry name" value="NTE FAMILY PROTEIN RSSA"/>
    <property type="match status" value="1"/>
</dbReference>
<dbReference type="AlphaFoldDB" id="A0A8J7PKV9"/>
<evidence type="ECO:0000313" key="7">
    <source>
        <dbReference type="EMBL" id="MBN8659702.1"/>
    </source>
</evidence>
<feature type="signal peptide" evidence="5">
    <location>
        <begin position="1"/>
        <end position="36"/>
    </location>
</feature>
<feature type="active site" description="Proton acceptor" evidence="4">
    <location>
        <position position="215"/>
    </location>
</feature>
<dbReference type="InterPro" id="IPR050301">
    <property type="entry name" value="NTE"/>
</dbReference>
<gene>
    <name evidence="7" type="ORF">J0M35_05025</name>
</gene>
<dbReference type="CDD" id="cd07205">
    <property type="entry name" value="Pat_PNPLA6_PNPLA7_NTE1_like"/>
    <property type="match status" value="1"/>
</dbReference>
<keyword evidence="2 4" id="KW-0442">Lipid degradation</keyword>
<dbReference type="PROSITE" id="PS51635">
    <property type="entry name" value="PNPLA"/>
    <property type="match status" value="1"/>
</dbReference>
<reference evidence="7" key="1">
    <citation type="submission" date="2021-02" db="EMBL/GenBank/DDBJ databases">
        <title>Genome-Resolved Metagenomics of a Microbial Community Performing Photosynthetic Biological Nutrient Removal.</title>
        <authorList>
            <person name="Mcdaniel E.A."/>
        </authorList>
    </citation>
    <scope>NUCLEOTIDE SEQUENCE</scope>
    <source>
        <strain evidence="7">UWPOB_OBS1</strain>
    </source>
</reference>
<feature type="domain" description="PNPLA" evidence="6">
    <location>
        <begin position="46"/>
        <end position="228"/>
    </location>
</feature>
<dbReference type="EMBL" id="JAFLCK010000005">
    <property type="protein sequence ID" value="MBN8659702.1"/>
    <property type="molecule type" value="Genomic_DNA"/>
</dbReference>
<dbReference type="Pfam" id="PF01734">
    <property type="entry name" value="Patatin"/>
    <property type="match status" value="1"/>
</dbReference>
<feature type="short sequence motif" description="GXSXG" evidence="4">
    <location>
        <begin position="77"/>
        <end position="81"/>
    </location>
</feature>
<accession>A0A8J7PKV9</accession>
<keyword evidence="1 4" id="KW-0378">Hydrolase</keyword>
<dbReference type="GO" id="GO:0016042">
    <property type="term" value="P:lipid catabolic process"/>
    <property type="evidence" value="ECO:0007669"/>
    <property type="project" value="UniProtKB-UniRule"/>
</dbReference>
<keyword evidence="5" id="KW-0732">Signal</keyword>
<keyword evidence="3 4" id="KW-0443">Lipid metabolism</keyword>
<dbReference type="PROSITE" id="PS51257">
    <property type="entry name" value="PROKAR_LIPOPROTEIN"/>
    <property type="match status" value="1"/>
</dbReference>
<evidence type="ECO:0000256" key="3">
    <source>
        <dbReference type="ARBA" id="ARBA00023098"/>
    </source>
</evidence>
<evidence type="ECO:0000256" key="4">
    <source>
        <dbReference type="PROSITE-ProRule" id="PRU01161"/>
    </source>
</evidence>
<feature type="chain" id="PRO_5035305471" evidence="5">
    <location>
        <begin position="37"/>
        <end position="326"/>
    </location>
</feature>
<evidence type="ECO:0000313" key="8">
    <source>
        <dbReference type="Proteomes" id="UP000664277"/>
    </source>
</evidence>
<evidence type="ECO:0000259" key="6">
    <source>
        <dbReference type="PROSITE" id="PS51635"/>
    </source>
</evidence>
<comment type="caution">
    <text evidence="7">The sequence shown here is derived from an EMBL/GenBank/DDBJ whole genome shotgun (WGS) entry which is preliminary data.</text>
</comment>
<dbReference type="PANTHER" id="PTHR14226">
    <property type="entry name" value="NEUROPATHY TARGET ESTERASE/SWISS CHEESE D.MELANOGASTER"/>
    <property type="match status" value="1"/>
</dbReference>
<dbReference type="Gene3D" id="3.40.1090.10">
    <property type="entry name" value="Cytosolic phospholipase A2 catalytic domain"/>
    <property type="match status" value="2"/>
</dbReference>
<sequence>MDLVVKLPWRSLFQLPAACILLACLSLAFCTGACHADEIHRPKVAVVLSGGGMKAAAAIGVLKALEEEEIPVDMILGSSMGAVVGGLYAAGMTPEHIQEQFEKKKLMHAYLTIPLSLRILVIPLFYTPRLVGIEPYDGLYRGKRFADYLNKQIPETQRSIEDLKVPFGAVAVNLLDGKVKVFTSGNLSTALQASCAIPALRKPVKIKGDDGLYVDGSVLNNLPVKEARKMGADIVIAVDTTDRSETKDSDYHKVGSVTARVINLHMAQVDRESRNSADFVIDPAVQSVPAVSTSPTQARKLIEAGAKAAHQIAPAIKDCLEKHTVK</sequence>